<feature type="transmembrane region" description="Helical" evidence="1">
    <location>
        <begin position="92"/>
        <end position="116"/>
    </location>
</feature>
<dbReference type="EMBL" id="HBIN01005997">
    <property type="protein sequence ID" value="CAE0434053.1"/>
    <property type="molecule type" value="Transcribed_RNA"/>
</dbReference>
<name>A0A7S3LL44_9STRA</name>
<evidence type="ECO:0008006" key="3">
    <source>
        <dbReference type="Google" id="ProtNLM"/>
    </source>
</evidence>
<evidence type="ECO:0000313" key="2">
    <source>
        <dbReference type="EMBL" id="CAE0434053.1"/>
    </source>
</evidence>
<keyword evidence="1" id="KW-1133">Transmembrane helix</keyword>
<dbReference type="AlphaFoldDB" id="A0A7S3LL44"/>
<sequence length="222" mass="23944">MRTVSKPWTLSFEDPTSQRAASMLIKTSGVVALLMIFSTTLNMVYVSLNFGEWISAPYYFNVFVGLGITLLIPACGYVGAKNLNHCLLMTNCVCSGLCSVCTLLSILGLIFQLISINAFESFMELPTYSTGFIIVSTIIYFALFIFFSINTHAAMTLSSRLNNVVVVHVPAAPVEQTTKIEIQQQPAMMTPVSPVMAIQPAGVAIPIGTTTMAAQPITGIQG</sequence>
<organism evidence="2">
    <name type="scientific">Aplanochytrium stocchinoi</name>
    <dbReference type="NCBI Taxonomy" id="215587"/>
    <lineage>
        <taxon>Eukaryota</taxon>
        <taxon>Sar</taxon>
        <taxon>Stramenopiles</taxon>
        <taxon>Bigyra</taxon>
        <taxon>Labyrinthulomycetes</taxon>
        <taxon>Thraustochytrida</taxon>
        <taxon>Thraustochytriidae</taxon>
        <taxon>Aplanochytrium</taxon>
    </lineage>
</organism>
<gene>
    <name evidence="2" type="ORF">ASTO00021_LOCUS4364</name>
</gene>
<keyword evidence="1" id="KW-0812">Transmembrane</keyword>
<feature type="transmembrane region" description="Helical" evidence="1">
    <location>
        <begin position="21"/>
        <end position="46"/>
    </location>
</feature>
<feature type="transmembrane region" description="Helical" evidence="1">
    <location>
        <begin position="58"/>
        <end position="80"/>
    </location>
</feature>
<proteinExistence type="predicted"/>
<feature type="transmembrane region" description="Helical" evidence="1">
    <location>
        <begin position="128"/>
        <end position="149"/>
    </location>
</feature>
<keyword evidence="1" id="KW-0472">Membrane</keyword>
<protein>
    <recommendedName>
        <fullName evidence="3">MARVEL domain-containing protein</fullName>
    </recommendedName>
</protein>
<evidence type="ECO:0000256" key="1">
    <source>
        <dbReference type="SAM" id="Phobius"/>
    </source>
</evidence>
<accession>A0A7S3LL44</accession>
<reference evidence="2" key="1">
    <citation type="submission" date="2021-01" db="EMBL/GenBank/DDBJ databases">
        <authorList>
            <person name="Corre E."/>
            <person name="Pelletier E."/>
            <person name="Niang G."/>
            <person name="Scheremetjew M."/>
            <person name="Finn R."/>
            <person name="Kale V."/>
            <person name="Holt S."/>
            <person name="Cochrane G."/>
            <person name="Meng A."/>
            <person name="Brown T."/>
            <person name="Cohen L."/>
        </authorList>
    </citation>
    <scope>NUCLEOTIDE SEQUENCE</scope>
    <source>
        <strain evidence="2">GSBS06</strain>
    </source>
</reference>